<keyword evidence="3" id="KW-1185">Reference proteome</keyword>
<evidence type="ECO:0000313" key="2">
    <source>
        <dbReference type="EMBL" id="KAJ3605553.1"/>
    </source>
</evidence>
<accession>A0A9Q0EH91</accession>
<feature type="region of interest" description="Disordered" evidence="1">
    <location>
        <begin position="1"/>
        <end position="40"/>
    </location>
</feature>
<evidence type="ECO:0000313" key="3">
    <source>
        <dbReference type="Proteomes" id="UP001148018"/>
    </source>
</evidence>
<dbReference type="Gene3D" id="2.40.70.10">
    <property type="entry name" value="Acid Proteases"/>
    <property type="match status" value="1"/>
</dbReference>
<feature type="compositionally biased region" description="Low complexity" evidence="1">
    <location>
        <begin position="11"/>
        <end position="22"/>
    </location>
</feature>
<sequence length="109" mass="11341">MQNQAPKPPNQTTESAESQTSEEGARQHRWGSQALLPPAADDSTCLEPVVVVSFAGGGDSCYVPVTVEGVPCTALVDTGLTVTLVRADVLPIGTQMGPTAVRLRLLPAN</sequence>
<dbReference type="SUPFAM" id="SSF50630">
    <property type="entry name" value="Acid proteases"/>
    <property type="match status" value="1"/>
</dbReference>
<protein>
    <submittedName>
        <fullName evidence="2">Uncharacterized protein</fullName>
    </submittedName>
</protein>
<gene>
    <name evidence="2" type="ORF">NHX12_027598</name>
</gene>
<evidence type="ECO:0000256" key="1">
    <source>
        <dbReference type="SAM" id="MobiDB-lite"/>
    </source>
</evidence>
<name>A0A9Q0EH91_9TELE</name>
<dbReference type="OrthoDB" id="8951298at2759"/>
<dbReference type="AlphaFoldDB" id="A0A9Q0EH91"/>
<reference evidence="2" key="1">
    <citation type="submission" date="2022-07" db="EMBL/GenBank/DDBJ databases">
        <title>Chromosome-level genome of Muraenolepis orangiensis.</title>
        <authorList>
            <person name="Kim J."/>
        </authorList>
    </citation>
    <scope>NUCLEOTIDE SEQUENCE</scope>
    <source>
        <strain evidence="2">KU_S4_2022</strain>
        <tissue evidence="2">Muscle</tissue>
    </source>
</reference>
<dbReference type="Proteomes" id="UP001148018">
    <property type="component" value="Unassembled WGS sequence"/>
</dbReference>
<dbReference type="InterPro" id="IPR021109">
    <property type="entry name" value="Peptidase_aspartic_dom_sf"/>
</dbReference>
<proteinExistence type="predicted"/>
<comment type="caution">
    <text evidence="2">The sequence shown here is derived from an EMBL/GenBank/DDBJ whole genome shotgun (WGS) entry which is preliminary data.</text>
</comment>
<organism evidence="2 3">
    <name type="scientific">Muraenolepis orangiensis</name>
    <name type="common">Patagonian moray cod</name>
    <dbReference type="NCBI Taxonomy" id="630683"/>
    <lineage>
        <taxon>Eukaryota</taxon>
        <taxon>Metazoa</taxon>
        <taxon>Chordata</taxon>
        <taxon>Craniata</taxon>
        <taxon>Vertebrata</taxon>
        <taxon>Euteleostomi</taxon>
        <taxon>Actinopterygii</taxon>
        <taxon>Neopterygii</taxon>
        <taxon>Teleostei</taxon>
        <taxon>Neoteleostei</taxon>
        <taxon>Acanthomorphata</taxon>
        <taxon>Zeiogadaria</taxon>
        <taxon>Gadariae</taxon>
        <taxon>Gadiformes</taxon>
        <taxon>Muraenolepidoidei</taxon>
        <taxon>Muraenolepididae</taxon>
        <taxon>Muraenolepis</taxon>
    </lineage>
</organism>
<dbReference type="EMBL" id="JANIIK010000043">
    <property type="protein sequence ID" value="KAJ3605553.1"/>
    <property type="molecule type" value="Genomic_DNA"/>
</dbReference>